<protein>
    <submittedName>
        <fullName evidence="2">Uncharacterized protein</fullName>
    </submittedName>
</protein>
<evidence type="ECO:0000313" key="2">
    <source>
        <dbReference type="EMBL" id="MCK9878531.1"/>
    </source>
</evidence>
<feature type="region of interest" description="Disordered" evidence="1">
    <location>
        <begin position="1"/>
        <end position="22"/>
    </location>
</feature>
<dbReference type="EMBL" id="JALKFT010000036">
    <property type="protein sequence ID" value="MCK9878531.1"/>
    <property type="molecule type" value="Genomic_DNA"/>
</dbReference>
<organism evidence="2 3">
    <name type="scientific">Frankia umida</name>
    <dbReference type="NCBI Taxonomy" id="573489"/>
    <lineage>
        <taxon>Bacteria</taxon>
        <taxon>Bacillati</taxon>
        <taxon>Actinomycetota</taxon>
        <taxon>Actinomycetes</taxon>
        <taxon>Frankiales</taxon>
        <taxon>Frankiaceae</taxon>
        <taxon>Frankia</taxon>
    </lineage>
</organism>
<accession>A0ABT0K403</accession>
<proteinExistence type="predicted"/>
<evidence type="ECO:0000313" key="3">
    <source>
        <dbReference type="Proteomes" id="UP001201873"/>
    </source>
</evidence>
<dbReference type="Proteomes" id="UP001201873">
    <property type="component" value="Unassembled WGS sequence"/>
</dbReference>
<gene>
    <name evidence="2" type="ORF">MXD59_22660</name>
</gene>
<sequence>MSAVRWPGRAMPGTSWRAQVWPPHPKAPGTVLVLRRHVDYGRLNSSLCRG</sequence>
<reference evidence="2 3" key="1">
    <citation type="submission" date="2022-04" db="EMBL/GenBank/DDBJ databases">
        <title>Genome diversity in the genus Frankia.</title>
        <authorList>
            <person name="Carlos-Shanley C."/>
            <person name="Hahn D."/>
        </authorList>
    </citation>
    <scope>NUCLEOTIDE SEQUENCE [LARGE SCALE GENOMIC DNA]</scope>
    <source>
        <strain evidence="2 3">Ag45/Mut15</strain>
    </source>
</reference>
<evidence type="ECO:0000256" key="1">
    <source>
        <dbReference type="SAM" id="MobiDB-lite"/>
    </source>
</evidence>
<comment type="caution">
    <text evidence="2">The sequence shown here is derived from an EMBL/GenBank/DDBJ whole genome shotgun (WGS) entry which is preliminary data.</text>
</comment>
<keyword evidence="3" id="KW-1185">Reference proteome</keyword>
<name>A0ABT0K403_9ACTN</name>
<dbReference type="RefSeq" id="WP_248826620.1">
    <property type="nucleotide sequence ID" value="NZ_JALKFT010000036.1"/>
</dbReference>